<dbReference type="PATRIC" id="fig|69.6.peg.2522"/>
<keyword evidence="1" id="KW-1133">Transmembrane helix</keyword>
<dbReference type="Pfam" id="PF04389">
    <property type="entry name" value="Peptidase_M28"/>
    <property type="match status" value="1"/>
</dbReference>
<organism evidence="3 4">
    <name type="scientific">Lysobacter enzymogenes</name>
    <dbReference type="NCBI Taxonomy" id="69"/>
    <lineage>
        <taxon>Bacteria</taxon>
        <taxon>Pseudomonadati</taxon>
        <taxon>Pseudomonadota</taxon>
        <taxon>Gammaproteobacteria</taxon>
        <taxon>Lysobacterales</taxon>
        <taxon>Lysobacteraceae</taxon>
        <taxon>Lysobacter</taxon>
    </lineage>
</organism>
<dbReference type="SUPFAM" id="SSF53187">
    <property type="entry name" value="Zn-dependent exopeptidases"/>
    <property type="match status" value="1"/>
</dbReference>
<feature type="transmembrane region" description="Helical" evidence="1">
    <location>
        <begin position="391"/>
        <end position="410"/>
    </location>
</feature>
<feature type="domain" description="Peptidase M28" evidence="2">
    <location>
        <begin position="94"/>
        <end position="282"/>
    </location>
</feature>
<dbReference type="InterPro" id="IPR045175">
    <property type="entry name" value="M28_fam"/>
</dbReference>
<proteinExistence type="predicted"/>
<dbReference type="STRING" id="69.GLE_2562"/>
<dbReference type="GO" id="GO:0008235">
    <property type="term" value="F:metalloexopeptidase activity"/>
    <property type="evidence" value="ECO:0007669"/>
    <property type="project" value="InterPro"/>
</dbReference>
<feature type="transmembrane region" description="Helical" evidence="1">
    <location>
        <begin position="502"/>
        <end position="523"/>
    </location>
</feature>
<feature type="transmembrane region" description="Helical" evidence="1">
    <location>
        <begin position="474"/>
        <end position="496"/>
    </location>
</feature>
<gene>
    <name evidence="3" type="ORF">GLE_2562</name>
</gene>
<dbReference type="PANTHER" id="PTHR12147:SF26">
    <property type="entry name" value="PEPTIDASE M28 DOMAIN-CONTAINING PROTEIN"/>
    <property type="match status" value="1"/>
</dbReference>
<feature type="transmembrane region" description="Helical" evidence="1">
    <location>
        <begin position="535"/>
        <end position="552"/>
    </location>
</feature>
<feature type="transmembrane region" description="Helical" evidence="1">
    <location>
        <begin position="349"/>
        <end position="371"/>
    </location>
</feature>
<dbReference type="AlphaFoldDB" id="A0A0S2DGY6"/>
<keyword evidence="1" id="KW-0812">Transmembrane</keyword>
<protein>
    <submittedName>
        <fullName evidence="3">Peptidase, M28 family</fullName>
    </submittedName>
</protein>
<dbReference type="KEGG" id="lez:GLE_2562"/>
<name>A0A0S2DGY6_LYSEN</name>
<sequence length="757" mass="79740">MLALLACAAAAWLDVRPPAARDDRAAANEFSAARAMRHLPSIASRPHPVGSAENARVRAYLLAELQTLGLQPQVQTAFVAKPDRWGVVAGTVHNIVARLPGREPGPAVALVAHYDSVTTGPGAADNGASVAAVLETLRALRAGAPLRNEVMVVFTDAEEADLLGAEAFVAQHPWARRIGLALNFDFRGNRGPSMLFETSAGNGRLVAQFAAAAPHPIGGSLGYELYRRMPNSTDFKVFKQAGIAGLNFAAIEGHTHYHTQIDRIDRLQPDSVQHLGENMLAAARSFGESDLQRIHGEDRVFFNAPGLGMPNYGAGWAIAFTALAVALSLVLLVAGLRNGAIRGAGVARALPLFALWLVLAGGACQALWIAVGWLHPDYATLLQGDTYNSHWYLLAFLAVAAGVQTALLAATARWCSALEAGFAAMLVWTALLCWAAAVVPGAGYLLLWPLLAVQAGTCASLARPGRGVSANARLAVQTAAAIPGVALFAIVLWALFVALTPSLAFVAGIAAMLLFGLLAPLLAQIGGSGAGRWGPWLAALALLAVGSVTAGFDTAHPRQNSLLYAQDAASGDAWWISRDDRPDAWTGRYLGASPTQRTMPEFFGPDSDPFWAGATPAVLAPPTLRLDAERAEAHARTLELTIASARNAPRMMLSVDGATVLRAVIAGVEYPNTHADDSEEWMLDLYGQGDAPLRLELQLKPGSAYAIRLIDASYEPTMMRVPRPEGMVAQPFSLNGAALVRSELRGGAGAAADKTGP</sequence>
<dbReference type="GO" id="GO:0006508">
    <property type="term" value="P:proteolysis"/>
    <property type="evidence" value="ECO:0007669"/>
    <property type="project" value="InterPro"/>
</dbReference>
<keyword evidence="1" id="KW-0472">Membrane</keyword>
<reference evidence="3 4" key="1">
    <citation type="submission" date="2015-11" db="EMBL/GenBank/DDBJ databases">
        <title>Genome sequences of Lysobacter enzymogenes strain C3 and Lysobacter antibioticus ATCC 29479.</title>
        <authorList>
            <person name="Kobayashi D.Y."/>
        </authorList>
    </citation>
    <scope>NUCLEOTIDE SEQUENCE [LARGE SCALE GENOMIC DNA]</scope>
    <source>
        <strain evidence="3 4">C3</strain>
    </source>
</reference>
<dbReference type="InterPro" id="IPR007484">
    <property type="entry name" value="Peptidase_M28"/>
</dbReference>
<dbReference type="Gene3D" id="3.40.630.10">
    <property type="entry name" value="Zn peptidases"/>
    <property type="match status" value="1"/>
</dbReference>
<dbReference type="Proteomes" id="UP000061569">
    <property type="component" value="Chromosome"/>
</dbReference>
<evidence type="ECO:0000259" key="2">
    <source>
        <dbReference type="Pfam" id="PF04389"/>
    </source>
</evidence>
<feature type="transmembrane region" description="Helical" evidence="1">
    <location>
        <begin position="417"/>
        <end position="437"/>
    </location>
</feature>
<accession>A0A0S2DGY6</accession>
<dbReference type="PANTHER" id="PTHR12147">
    <property type="entry name" value="METALLOPEPTIDASE M28 FAMILY MEMBER"/>
    <property type="match status" value="1"/>
</dbReference>
<evidence type="ECO:0000313" key="3">
    <source>
        <dbReference type="EMBL" id="ALN57911.1"/>
    </source>
</evidence>
<dbReference type="EMBL" id="CP013140">
    <property type="protein sequence ID" value="ALN57911.1"/>
    <property type="molecule type" value="Genomic_DNA"/>
</dbReference>
<feature type="transmembrane region" description="Helical" evidence="1">
    <location>
        <begin position="314"/>
        <end position="337"/>
    </location>
</feature>
<evidence type="ECO:0000256" key="1">
    <source>
        <dbReference type="SAM" id="Phobius"/>
    </source>
</evidence>
<evidence type="ECO:0000313" key="4">
    <source>
        <dbReference type="Proteomes" id="UP000061569"/>
    </source>
</evidence>